<name>A0ABR1IJ69_9HYPO</name>
<dbReference type="EMBL" id="JAZAVK010000003">
    <property type="protein sequence ID" value="KAK7432781.1"/>
    <property type="molecule type" value="Genomic_DNA"/>
</dbReference>
<evidence type="ECO:0000313" key="3">
    <source>
        <dbReference type="Proteomes" id="UP001498421"/>
    </source>
</evidence>
<dbReference type="CDD" id="cd22191">
    <property type="entry name" value="DPBB_RlpA_EXP_N-like"/>
    <property type="match status" value="1"/>
</dbReference>
<sequence length="165" mass="17374">MFSLKSFVVLAAGLCKAISLSALGDDTSIAASIDDTPTSTSTLSIAESSTTTFLETASTSTIAPQSPTNHGYASFLLEYSNAFQCGTGFKPSQMIVAVHGSWFANGAGCGRIMRVTGPRGTADVAVFDLCPCVVPMISTSPWLDFRQLLVTCKLVALMWTGVECR</sequence>
<accession>A0ABR1IJ69</accession>
<dbReference type="InterPro" id="IPR036908">
    <property type="entry name" value="RlpA-like_sf"/>
</dbReference>
<evidence type="ECO:0000313" key="2">
    <source>
        <dbReference type="EMBL" id="KAK7432781.1"/>
    </source>
</evidence>
<proteinExistence type="predicted"/>
<dbReference type="Gene3D" id="2.40.40.10">
    <property type="entry name" value="RlpA-like domain"/>
    <property type="match status" value="1"/>
</dbReference>
<gene>
    <name evidence="2" type="ORF">QQZ08_000642</name>
</gene>
<keyword evidence="1" id="KW-0732">Signal</keyword>
<feature type="signal peptide" evidence="1">
    <location>
        <begin position="1"/>
        <end position="17"/>
    </location>
</feature>
<evidence type="ECO:0000256" key="1">
    <source>
        <dbReference type="SAM" id="SignalP"/>
    </source>
</evidence>
<dbReference type="SUPFAM" id="SSF50685">
    <property type="entry name" value="Barwin-like endoglucanases"/>
    <property type="match status" value="1"/>
</dbReference>
<dbReference type="Proteomes" id="UP001498421">
    <property type="component" value="Unassembled WGS sequence"/>
</dbReference>
<reference evidence="2 3" key="1">
    <citation type="journal article" date="2025" name="Microbiol. Resour. Announc.">
        <title>Draft genome sequences for Neonectria magnoliae and Neonectria punicea, canker pathogens of Liriodendron tulipifera and Acer saccharum in West Virginia.</title>
        <authorList>
            <person name="Petronek H.M."/>
            <person name="Kasson M.T."/>
            <person name="Metheny A.M."/>
            <person name="Stauder C.M."/>
            <person name="Lovett B."/>
            <person name="Lynch S.C."/>
            <person name="Garnas J.R."/>
            <person name="Kasson L.R."/>
            <person name="Stajich J.E."/>
        </authorList>
    </citation>
    <scope>NUCLEOTIDE SEQUENCE [LARGE SCALE GENOMIC DNA]</scope>
    <source>
        <strain evidence="2 3">NRRL 64651</strain>
    </source>
</reference>
<comment type="caution">
    <text evidence="2">The sequence shown here is derived from an EMBL/GenBank/DDBJ whole genome shotgun (WGS) entry which is preliminary data.</text>
</comment>
<feature type="chain" id="PRO_5046306071" evidence="1">
    <location>
        <begin position="18"/>
        <end position="165"/>
    </location>
</feature>
<protein>
    <submittedName>
        <fullName evidence="2">Uncharacterized protein</fullName>
    </submittedName>
</protein>
<keyword evidence="3" id="KW-1185">Reference proteome</keyword>
<organism evidence="2 3">
    <name type="scientific">Neonectria magnoliae</name>
    <dbReference type="NCBI Taxonomy" id="2732573"/>
    <lineage>
        <taxon>Eukaryota</taxon>
        <taxon>Fungi</taxon>
        <taxon>Dikarya</taxon>
        <taxon>Ascomycota</taxon>
        <taxon>Pezizomycotina</taxon>
        <taxon>Sordariomycetes</taxon>
        <taxon>Hypocreomycetidae</taxon>
        <taxon>Hypocreales</taxon>
        <taxon>Nectriaceae</taxon>
        <taxon>Neonectria</taxon>
    </lineage>
</organism>